<dbReference type="AlphaFoldDB" id="A0A7J8JUT3"/>
<name>A0A7J8JUT3_MOLMO</name>
<dbReference type="Proteomes" id="UP000550707">
    <property type="component" value="Unassembled WGS sequence"/>
</dbReference>
<dbReference type="EMBL" id="JACASF010000001">
    <property type="protein sequence ID" value="KAF6500230.1"/>
    <property type="molecule type" value="Genomic_DNA"/>
</dbReference>
<comment type="caution">
    <text evidence="2">The sequence shown here is derived from an EMBL/GenBank/DDBJ whole genome shotgun (WGS) entry which is preliminary data.</text>
</comment>
<accession>A0A7J8JUT3</accession>
<organism evidence="2 3">
    <name type="scientific">Molossus molossus</name>
    <name type="common">Pallas' mastiff bat</name>
    <name type="synonym">Vespertilio molossus</name>
    <dbReference type="NCBI Taxonomy" id="27622"/>
    <lineage>
        <taxon>Eukaryota</taxon>
        <taxon>Metazoa</taxon>
        <taxon>Chordata</taxon>
        <taxon>Craniata</taxon>
        <taxon>Vertebrata</taxon>
        <taxon>Euteleostomi</taxon>
        <taxon>Mammalia</taxon>
        <taxon>Eutheria</taxon>
        <taxon>Laurasiatheria</taxon>
        <taxon>Chiroptera</taxon>
        <taxon>Yangochiroptera</taxon>
        <taxon>Molossidae</taxon>
        <taxon>Molossus</taxon>
    </lineage>
</organism>
<dbReference type="InterPro" id="IPR051189">
    <property type="entry name" value="Splicing_assoc_domain"/>
</dbReference>
<proteinExistence type="predicted"/>
<evidence type="ECO:0000256" key="1">
    <source>
        <dbReference type="SAM" id="MobiDB-lite"/>
    </source>
</evidence>
<protein>
    <submittedName>
        <fullName evidence="2">G-patch domain containing 2 like</fullName>
    </submittedName>
</protein>
<gene>
    <name evidence="2" type="ORF">HJG59_005826</name>
</gene>
<sequence>MDELVHDLASALEQTSEQNKLGELWEEMALSPRQQRRQLRKRRGRKRRSDFTHLAEHTCCYSEASESSLDETIKDCREMVPVTNFSDSDDTVVAKRHPALNTIVRSKQHSWHESDSFTENAPCRPLRRRRKVKRVTSEVAASLQQKLKVSDWSYERGCRFKSAKKQRLSRWKENTPWTSSGHGLCESAENRTFLSKTGRKERMECEADEQKQGSDENMSECETSSVCSSSDTGLFTNDEGRQGYHARLNRLPGAAARCLRKGRRRLVGKLNPLSPLYSLDVLADASHRRCSPAHCSARQASIHLGPPCSLDIKRKRKPVATASLSSPNAAISPVHVDVMEPTTPASQASKSPNAEWLVRTSVTEKATDSPEATFFKMPQEKSPGCS</sequence>
<reference evidence="2 3" key="1">
    <citation type="journal article" date="2020" name="Nature">
        <title>Six reference-quality genomes reveal evolution of bat adaptations.</title>
        <authorList>
            <person name="Jebb D."/>
            <person name="Huang Z."/>
            <person name="Pippel M."/>
            <person name="Hughes G.M."/>
            <person name="Lavrichenko K."/>
            <person name="Devanna P."/>
            <person name="Winkler S."/>
            <person name="Jermiin L.S."/>
            <person name="Skirmuntt E.C."/>
            <person name="Katzourakis A."/>
            <person name="Burkitt-Gray L."/>
            <person name="Ray D.A."/>
            <person name="Sullivan K.A.M."/>
            <person name="Roscito J.G."/>
            <person name="Kirilenko B.M."/>
            <person name="Davalos L.M."/>
            <person name="Corthals A.P."/>
            <person name="Power M.L."/>
            <person name="Jones G."/>
            <person name="Ransome R.D."/>
            <person name="Dechmann D.K.N."/>
            <person name="Locatelli A.G."/>
            <person name="Puechmaille S.J."/>
            <person name="Fedrigo O."/>
            <person name="Jarvis E.D."/>
            <person name="Hiller M."/>
            <person name="Vernes S.C."/>
            <person name="Myers E.W."/>
            <person name="Teeling E.C."/>
        </authorList>
    </citation>
    <scope>NUCLEOTIDE SEQUENCE [LARGE SCALE GENOMIC DNA]</scope>
    <source>
        <strain evidence="2">MMolMol1</strain>
        <tissue evidence="2">Muscle</tissue>
    </source>
</reference>
<evidence type="ECO:0000313" key="3">
    <source>
        <dbReference type="Proteomes" id="UP000550707"/>
    </source>
</evidence>
<keyword evidence="3" id="KW-1185">Reference proteome</keyword>
<feature type="compositionally biased region" description="Low complexity" evidence="1">
    <location>
        <begin position="220"/>
        <end position="230"/>
    </location>
</feature>
<dbReference type="PANTHER" id="PTHR14195">
    <property type="entry name" value="G PATCH DOMAIN CONTAINING PROTEIN 2"/>
    <property type="match status" value="1"/>
</dbReference>
<evidence type="ECO:0000313" key="2">
    <source>
        <dbReference type="EMBL" id="KAF6500230.1"/>
    </source>
</evidence>
<feature type="compositionally biased region" description="Basic and acidic residues" evidence="1">
    <location>
        <begin position="198"/>
        <end position="214"/>
    </location>
</feature>
<feature type="region of interest" description="Disordered" evidence="1">
    <location>
        <begin position="198"/>
        <end position="230"/>
    </location>
</feature>
<feature type="region of interest" description="Disordered" evidence="1">
    <location>
        <begin position="361"/>
        <end position="386"/>
    </location>
</feature>